<evidence type="ECO:0000313" key="3">
    <source>
        <dbReference type="Proteomes" id="UP000315289"/>
    </source>
</evidence>
<keyword evidence="1" id="KW-1133">Transmembrane helix</keyword>
<dbReference type="Gene3D" id="3.30.110.170">
    <property type="entry name" value="Protein of unknown function (DUF541), domain 1"/>
    <property type="match status" value="1"/>
</dbReference>
<dbReference type="GO" id="GO:0006974">
    <property type="term" value="P:DNA damage response"/>
    <property type="evidence" value="ECO:0007669"/>
    <property type="project" value="TreeGrafter"/>
</dbReference>
<dbReference type="EMBL" id="VOAH01000019">
    <property type="protein sequence ID" value="TVP39184.1"/>
    <property type="molecule type" value="Genomic_DNA"/>
</dbReference>
<dbReference type="Proteomes" id="UP000315289">
    <property type="component" value="Unassembled WGS sequence"/>
</dbReference>
<dbReference type="Pfam" id="PF04402">
    <property type="entry name" value="SIMPL"/>
    <property type="match status" value="1"/>
</dbReference>
<gene>
    <name evidence="2" type="ORF">NARC_190020</name>
</gene>
<keyword evidence="3" id="KW-1185">Reference proteome</keyword>
<organism evidence="2 3">
    <name type="scientific">Candidatus Nitrosocosmicus arcticus</name>
    <dbReference type="NCBI Taxonomy" id="2035267"/>
    <lineage>
        <taxon>Archaea</taxon>
        <taxon>Nitrososphaerota</taxon>
        <taxon>Nitrososphaeria</taxon>
        <taxon>Nitrososphaerales</taxon>
        <taxon>Nitrososphaeraceae</taxon>
        <taxon>Candidatus Nitrosocosmicus</taxon>
    </lineage>
</organism>
<comment type="caution">
    <text evidence="2">The sequence shown here is derived from an EMBL/GenBank/DDBJ whole genome shotgun (WGS) entry which is preliminary data.</text>
</comment>
<dbReference type="PANTHER" id="PTHR34387">
    <property type="entry name" value="SLR1258 PROTEIN"/>
    <property type="match status" value="1"/>
</dbReference>
<keyword evidence="1" id="KW-0472">Membrane</keyword>
<feature type="transmembrane region" description="Helical" evidence="1">
    <location>
        <begin position="91"/>
        <end position="110"/>
    </location>
</feature>
<dbReference type="InterPro" id="IPR052022">
    <property type="entry name" value="26kDa_periplasmic_antigen"/>
</dbReference>
<accession>A0A557SRF0</accession>
<reference evidence="2 3" key="1">
    <citation type="journal article" date="2019" name="Front. Microbiol.">
        <title>Ammonia Oxidation by the Arctic Terrestrial Thaumarchaeote Candidatus Nitrosocosmicus arcticus Is Stimulated by Increasing Temperatures.</title>
        <authorList>
            <person name="Alves R.J.E."/>
            <person name="Kerou M."/>
            <person name="Zappe A."/>
            <person name="Bittner R."/>
            <person name="Abby S.S."/>
            <person name="Schmidt H.A."/>
            <person name="Pfeifer K."/>
            <person name="Schleper C."/>
        </authorList>
    </citation>
    <scope>NUCLEOTIDE SEQUENCE [LARGE SCALE GENOMIC DNA]</scope>
    <source>
        <strain evidence="2 3">Kfb</strain>
    </source>
</reference>
<evidence type="ECO:0000313" key="2">
    <source>
        <dbReference type="EMBL" id="TVP39184.1"/>
    </source>
</evidence>
<dbReference type="AlphaFoldDB" id="A0A557SRF0"/>
<sequence length="347" mass="38328">MNLKNQNHNPKISIIVPQLHIYLNVAKMGKRINTDEFSLLLIKIPRSVIIIFFSEDAALLGMTDVTLNYLYTPLIFNLSMIDHINKKTLQLNGYIFFLVLFISVSIMVIYSERVQIFAQTVSIENDNQTKQEYVNNTLYISGTASEKAKSDLVTISIGVETANRTATDAVVANSLKMNNIVFALNNNGVSEDEISTSQYSINPNYNYSQSGNILETTGFTATNTLKIQSMNLSNISLWIDSAVNAGANTIGGIDFQVSEKRLDNLKNMLIEDAIANARQKANITSSAVGLNIIGIKSMMIDTDGFNPPQPFSNEFVQRSALSDAPTTPIIPGEQEISVSAHIVYLLR</sequence>
<dbReference type="InterPro" id="IPR007497">
    <property type="entry name" value="SIMPL/DUF541"/>
</dbReference>
<evidence type="ECO:0000256" key="1">
    <source>
        <dbReference type="SAM" id="Phobius"/>
    </source>
</evidence>
<keyword evidence="1" id="KW-0812">Transmembrane</keyword>
<protein>
    <submittedName>
        <fullName evidence="2">Putative outer membrane protein (Modular protein)</fullName>
    </submittedName>
</protein>
<name>A0A557SRF0_9ARCH</name>
<dbReference type="Gene3D" id="3.30.70.2970">
    <property type="entry name" value="Protein of unknown function (DUF541), domain 2"/>
    <property type="match status" value="1"/>
</dbReference>
<proteinExistence type="predicted"/>
<dbReference type="PANTHER" id="PTHR34387:SF2">
    <property type="entry name" value="SLR1258 PROTEIN"/>
    <property type="match status" value="1"/>
</dbReference>